<name>A0A2Z7C9Y6_9LAMI</name>
<gene>
    <name evidence="2" type="ORF">F511_10282</name>
</gene>
<feature type="transmembrane region" description="Helical" evidence="1">
    <location>
        <begin position="12"/>
        <end position="36"/>
    </location>
</feature>
<feature type="transmembrane region" description="Helical" evidence="1">
    <location>
        <begin position="173"/>
        <end position="190"/>
    </location>
</feature>
<keyword evidence="1" id="KW-0472">Membrane</keyword>
<feature type="transmembrane region" description="Helical" evidence="1">
    <location>
        <begin position="235"/>
        <end position="257"/>
    </location>
</feature>
<proteinExistence type="predicted"/>
<dbReference type="AlphaFoldDB" id="A0A2Z7C9Y6"/>
<evidence type="ECO:0000313" key="3">
    <source>
        <dbReference type="Proteomes" id="UP000250235"/>
    </source>
</evidence>
<keyword evidence="1" id="KW-1133">Transmembrane helix</keyword>
<keyword evidence="1" id="KW-0812">Transmembrane</keyword>
<feature type="transmembrane region" description="Helical" evidence="1">
    <location>
        <begin position="210"/>
        <end position="229"/>
    </location>
</feature>
<keyword evidence="3" id="KW-1185">Reference proteome</keyword>
<evidence type="ECO:0000313" key="2">
    <source>
        <dbReference type="EMBL" id="KZV41148.1"/>
    </source>
</evidence>
<organism evidence="2 3">
    <name type="scientific">Dorcoceras hygrometricum</name>
    <dbReference type="NCBI Taxonomy" id="472368"/>
    <lineage>
        <taxon>Eukaryota</taxon>
        <taxon>Viridiplantae</taxon>
        <taxon>Streptophyta</taxon>
        <taxon>Embryophyta</taxon>
        <taxon>Tracheophyta</taxon>
        <taxon>Spermatophyta</taxon>
        <taxon>Magnoliopsida</taxon>
        <taxon>eudicotyledons</taxon>
        <taxon>Gunneridae</taxon>
        <taxon>Pentapetalae</taxon>
        <taxon>asterids</taxon>
        <taxon>lamiids</taxon>
        <taxon>Lamiales</taxon>
        <taxon>Gesneriaceae</taxon>
        <taxon>Didymocarpoideae</taxon>
        <taxon>Trichosporeae</taxon>
        <taxon>Loxocarpinae</taxon>
        <taxon>Dorcoceras</taxon>
    </lineage>
</organism>
<dbReference type="PANTHER" id="PTHR36000">
    <property type="entry name" value="DEFECTIVE 1273 PROTEIN, PUTATIVE-RELATED"/>
    <property type="match status" value="1"/>
</dbReference>
<dbReference type="OrthoDB" id="1934999at2759"/>
<evidence type="ECO:0000256" key="1">
    <source>
        <dbReference type="SAM" id="Phobius"/>
    </source>
</evidence>
<protein>
    <submittedName>
        <fullName evidence="2">Uncharacterized protein</fullName>
    </submittedName>
</protein>
<accession>A0A2Z7C9Y6</accession>
<sequence>MALKLNFASSVYGFQIIDVTTEVFLSVWLKFGVLFWDFWEQKRRTIQEDMSYLYGNSSIKNGLSLRRTQSCMLSLRQNQLWQPSPRVLCIMGMVSGQSDDHGKLSVSHMMDKARTMWDSSPQPIKSFPWNKALENFIQLILDLFINVIKYLSIPLFAISSISEMSYCAHERKLFLVPFTLLIGSIVAGVLRDAALKTSPYLKTHHAAVPWHLISMLTFFVLLKCPGPYYPYWGRIFIPHLANGVLLRTLWFVFLWYWRPKKSPESTPPDSTVADP</sequence>
<dbReference type="EMBL" id="KQ999821">
    <property type="protein sequence ID" value="KZV41148.1"/>
    <property type="molecule type" value="Genomic_DNA"/>
</dbReference>
<dbReference type="PANTHER" id="PTHR36000:SF2">
    <property type="entry name" value="DEFECTIVE 1273 PROTEIN, PUTATIVE-RELATED"/>
    <property type="match status" value="1"/>
</dbReference>
<reference evidence="2 3" key="1">
    <citation type="journal article" date="2015" name="Proc. Natl. Acad. Sci. U.S.A.">
        <title>The resurrection genome of Boea hygrometrica: A blueprint for survival of dehydration.</title>
        <authorList>
            <person name="Xiao L."/>
            <person name="Yang G."/>
            <person name="Zhang L."/>
            <person name="Yang X."/>
            <person name="Zhao S."/>
            <person name="Ji Z."/>
            <person name="Zhou Q."/>
            <person name="Hu M."/>
            <person name="Wang Y."/>
            <person name="Chen M."/>
            <person name="Xu Y."/>
            <person name="Jin H."/>
            <person name="Xiao X."/>
            <person name="Hu G."/>
            <person name="Bao F."/>
            <person name="Hu Y."/>
            <person name="Wan P."/>
            <person name="Li L."/>
            <person name="Deng X."/>
            <person name="Kuang T."/>
            <person name="Xiang C."/>
            <person name="Zhu J.K."/>
            <person name="Oliver M.J."/>
            <person name="He Y."/>
        </authorList>
    </citation>
    <scope>NUCLEOTIDE SEQUENCE [LARGE SCALE GENOMIC DNA]</scope>
    <source>
        <strain evidence="3">cv. XS01</strain>
    </source>
</reference>
<dbReference type="Proteomes" id="UP000250235">
    <property type="component" value="Unassembled WGS sequence"/>
</dbReference>
<feature type="transmembrane region" description="Helical" evidence="1">
    <location>
        <begin position="139"/>
        <end position="161"/>
    </location>
</feature>